<dbReference type="HOGENOM" id="CLU_212119_0_0_12"/>
<sequence>MSENQEPKRKKINKMTAAEIDTALKKTEEHMKGLTSRYARSLLERKAELAGK</sequence>
<dbReference type="AlphaFoldDB" id="H2CEF9"/>
<dbReference type="RefSeq" id="WP_002770283.1">
    <property type="nucleotide sequence ID" value="NZ_JH597773.1"/>
</dbReference>
<dbReference type="Proteomes" id="UP000005737">
    <property type="component" value="Unassembled WGS sequence"/>
</dbReference>
<protein>
    <submittedName>
        <fullName evidence="1">Uncharacterized protein</fullName>
    </submittedName>
</protein>
<evidence type="ECO:0000313" key="2">
    <source>
        <dbReference type="Proteomes" id="UP000005737"/>
    </source>
</evidence>
<evidence type="ECO:0000313" key="1">
    <source>
        <dbReference type="EMBL" id="EHQ05545.1"/>
    </source>
</evidence>
<gene>
    <name evidence="1" type="ORF">Lepil_0844</name>
</gene>
<dbReference type="EMBL" id="JH597773">
    <property type="protein sequence ID" value="EHQ05545.1"/>
    <property type="molecule type" value="Genomic_DNA"/>
</dbReference>
<name>H2CEF9_9LEPT</name>
<accession>H2CEF9</accession>
<keyword evidence="2" id="KW-1185">Reference proteome</keyword>
<reference evidence="1 2" key="1">
    <citation type="submission" date="2011-10" db="EMBL/GenBank/DDBJ databases">
        <title>The Improved High-Quality Draft genome of Leptonema illini DSM 21528.</title>
        <authorList>
            <consortium name="US DOE Joint Genome Institute (JGI-PGF)"/>
            <person name="Lucas S."/>
            <person name="Copeland A."/>
            <person name="Lapidus A."/>
            <person name="Glavina del Rio T."/>
            <person name="Dalin E."/>
            <person name="Tice H."/>
            <person name="Bruce D."/>
            <person name="Goodwin L."/>
            <person name="Pitluck S."/>
            <person name="Peters L."/>
            <person name="Mikhailova N."/>
            <person name="Held B."/>
            <person name="Kyrpides N."/>
            <person name="Mavromatis K."/>
            <person name="Ivanova N."/>
            <person name="Markowitz V."/>
            <person name="Cheng J.-F."/>
            <person name="Hugenholtz P."/>
            <person name="Woyke T."/>
            <person name="Wu D."/>
            <person name="Gronow S."/>
            <person name="Wellnitz S."/>
            <person name="Brambilla E.-M."/>
            <person name="Klenk H.-P."/>
            <person name="Eisen J.A."/>
        </authorList>
    </citation>
    <scope>NUCLEOTIDE SEQUENCE [LARGE SCALE GENOMIC DNA]</scope>
    <source>
        <strain evidence="1 2">DSM 21528</strain>
    </source>
</reference>
<organism evidence="1 2">
    <name type="scientific">Leptonema illini DSM 21528</name>
    <dbReference type="NCBI Taxonomy" id="929563"/>
    <lineage>
        <taxon>Bacteria</taxon>
        <taxon>Pseudomonadati</taxon>
        <taxon>Spirochaetota</taxon>
        <taxon>Spirochaetia</taxon>
        <taxon>Leptospirales</taxon>
        <taxon>Leptospiraceae</taxon>
        <taxon>Leptonema</taxon>
    </lineage>
</organism>
<proteinExistence type="predicted"/>